<dbReference type="Proteomes" id="UP001058974">
    <property type="component" value="Chromosome 7"/>
</dbReference>
<dbReference type="EMBL" id="JAMSHJ010000007">
    <property type="protein sequence ID" value="KAI5386837.1"/>
    <property type="molecule type" value="Genomic_DNA"/>
</dbReference>
<evidence type="ECO:0000313" key="1">
    <source>
        <dbReference type="EMBL" id="KAI5386837.1"/>
    </source>
</evidence>
<dbReference type="AlphaFoldDB" id="A0A9D4VP36"/>
<sequence length="71" mass="7949">MERKIQLILMTVLNQNTSKLDIEAIAALISTPATDVNSVVRSSTLTHASNNDHIMNDDINEDFQSFKDEET</sequence>
<evidence type="ECO:0000313" key="2">
    <source>
        <dbReference type="Proteomes" id="UP001058974"/>
    </source>
</evidence>
<proteinExistence type="predicted"/>
<accession>A0A9D4VP36</accession>
<gene>
    <name evidence="1" type="ORF">KIW84_073108</name>
</gene>
<name>A0A9D4VP36_PEA</name>
<organism evidence="1 2">
    <name type="scientific">Pisum sativum</name>
    <name type="common">Garden pea</name>
    <name type="synonym">Lathyrus oleraceus</name>
    <dbReference type="NCBI Taxonomy" id="3888"/>
    <lineage>
        <taxon>Eukaryota</taxon>
        <taxon>Viridiplantae</taxon>
        <taxon>Streptophyta</taxon>
        <taxon>Embryophyta</taxon>
        <taxon>Tracheophyta</taxon>
        <taxon>Spermatophyta</taxon>
        <taxon>Magnoliopsida</taxon>
        <taxon>eudicotyledons</taxon>
        <taxon>Gunneridae</taxon>
        <taxon>Pentapetalae</taxon>
        <taxon>rosids</taxon>
        <taxon>fabids</taxon>
        <taxon>Fabales</taxon>
        <taxon>Fabaceae</taxon>
        <taxon>Papilionoideae</taxon>
        <taxon>50 kb inversion clade</taxon>
        <taxon>NPAAA clade</taxon>
        <taxon>Hologalegina</taxon>
        <taxon>IRL clade</taxon>
        <taxon>Fabeae</taxon>
        <taxon>Lathyrus</taxon>
    </lineage>
</organism>
<protein>
    <submittedName>
        <fullName evidence="1">Uncharacterized protein</fullName>
    </submittedName>
</protein>
<reference evidence="1 2" key="1">
    <citation type="journal article" date="2022" name="Nat. Genet.">
        <title>Improved pea reference genome and pan-genome highlight genomic features and evolutionary characteristics.</title>
        <authorList>
            <person name="Yang T."/>
            <person name="Liu R."/>
            <person name="Luo Y."/>
            <person name="Hu S."/>
            <person name="Wang D."/>
            <person name="Wang C."/>
            <person name="Pandey M.K."/>
            <person name="Ge S."/>
            <person name="Xu Q."/>
            <person name="Li N."/>
            <person name="Li G."/>
            <person name="Huang Y."/>
            <person name="Saxena R.K."/>
            <person name="Ji Y."/>
            <person name="Li M."/>
            <person name="Yan X."/>
            <person name="He Y."/>
            <person name="Liu Y."/>
            <person name="Wang X."/>
            <person name="Xiang C."/>
            <person name="Varshney R.K."/>
            <person name="Ding H."/>
            <person name="Gao S."/>
            <person name="Zong X."/>
        </authorList>
    </citation>
    <scope>NUCLEOTIDE SEQUENCE [LARGE SCALE GENOMIC DNA]</scope>
    <source>
        <strain evidence="1 2">cv. Zhongwan 6</strain>
    </source>
</reference>
<keyword evidence="2" id="KW-1185">Reference proteome</keyword>
<dbReference type="Gramene" id="Psat07G0310800-T1">
    <property type="protein sequence ID" value="KAI5386837.1"/>
    <property type="gene ID" value="KIW84_073108"/>
</dbReference>
<comment type="caution">
    <text evidence="1">The sequence shown here is derived from an EMBL/GenBank/DDBJ whole genome shotgun (WGS) entry which is preliminary data.</text>
</comment>